<protein>
    <submittedName>
        <fullName evidence="1">Multidrug transporter</fullName>
    </submittedName>
</protein>
<dbReference type="InterPro" id="IPR010836">
    <property type="entry name" value="SapC"/>
</dbReference>
<dbReference type="AlphaFoldDB" id="A0A1B3Z9P4"/>
<gene>
    <name evidence="1" type="ORF">AWL63_09445</name>
</gene>
<sequence length="228" mass="25246">MPTWEVLNSQVHATLSIAAPSVDTRLFVQVVAAEFEAAAARFPILFTKNAETGAFFAGAMLGFKPGQPLFADSRDRIDAERLFDVEREGFYVSDDSIVIDRDHPRFGGADGKPVFDWEGKPDEPLRRVQRALAQLSVGLDATDQFIRACLDLKLIEPIDMTFRFDDGEQLALEGLYTISRDALGALDDAAALDLFRRGWLQPAYAVIGSLQHVPRLARLHNDRLAEAA</sequence>
<accession>A0A1B3Z9P4</accession>
<keyword evidence="2" id="KW-1185">Reference proteome</keyword>
<dbReference type="OrthoDB" id="8888710at2"/>
<organism evidence="1 2">
    <name type="scientific">Sphingomonas panacis</name>
    <dbReference type="NCBI Taxonomy" id="1560345"/>
    <lineage>
        <taxon>Bacteria</taxon>
        <taxon>Pseudomonadati</taxon>
        <taxon>Pseudomonadota</taxon>
        <taxon>Alphaproteobacteria</taxon>
        <taxon>Sphingomonadales</taxon>
        <taxon>Sphingomonadaceae</taxon>
        <taxon>Sphingomonas</taxon>
    </lineage>
</organism>
<dbReference type="STRING" id="1560345.AWL63_09445"/>
<proteinExistence type="predicted"/>
<name>A0A1B3Z9P4_9SPHN</name>
<dbReference type="RefSeq" id="WP_069204726.1">
    <property type="nucleotide sequence ID" value="NZ_CP014168.1"/>
</dbReference>
<reference evidence="1 2" key="1">
    <citation type="submission" date="2016-01" db="EMBL/GenBank/DDBJ databases">
        <title>Complete genome and mega plasmid sequence of Sphingomonas panacis DCY99 elicits systemic resistance in rice to Xanthomonas oryzae.</title>
        <authorList>
            <person name="Kim Y.J."/>
            <person name="Yang D.C."/>
            <person name="Sing P."/>
        </authorList>
    </citation>
    <scope>NUCLEOTIDE SEQUENCE [LARGE SCALE GENOMIC DNA]</scope>
    <source>
        <strain evidence="1 2">DCY99</strain>
    </source>
</reference>
<dbReference type="KEGG" id="span:AWL63_09445"/>
<evidence type="ECO:0000313" key="1">
    <source>
        <dbReference type="EMBL" id="AOH84158.1"/>
    </source>
</evidence>
<evidence type="ECO:0000313" key="2">
    <source>
        <dbReference type="Proteomes" id="UP000094256"/>
    </source>
</evidence>
<dbReference type="EMBL" id="CP014168">
    <property type="protein sequence ID" value="AOH84158.1"/>
    <property type="molecule type" value="Genomic_DNA"/>
</dbReference>
<dbReference type="Pfam" id="PF07277">
    <property type="entry name" value="SapC"/>
    <property type="match status" value="1"/>
</dbReference>
<dbReference type="Proteomes" id="UP000094256">
    <property type="component" value="Chromosome"/>
</dbReference>